<accession>A0ABN7NPP9</accession>
<feature type="domain" description="Glutaminase EF-hand" evidence="8">
    <location>
        <begin position="13"/>
        <end position="85"/>
    </location>
</feature>
<evidence type="ECO:0000313" key="10">
    <source>
        <dbReference type="Proteomes" id="UP001153148"/>
    </source>
</evidence>
<organism evidence="9 10">
    <name type="scientific">Timema podura</name>
    <name type="common">Walking stick</name>
    <dbReference type="NCBI Taxonomy" id="61482"/>
    <lineage>
        <taxon>Eukaryota</taxon>
        <taxon>Metazoa</taxon>
        <taxon>Ecdysozoa</taxon>
        <taxon>Arthropoda</taxon>
        <taxon>Hexapoda</taxon>
        <taxon>Insecta</taxon>
        <taxon>Pterygota</taxon>
        <taxon>Neoptera</taxon>
        <taxon>Polyneoptera</taxon>
        <taxon>Phasmatodea</taxon>
        <taxon>Timematodea</taxon>
        <taxon>Timematoidea</taxon>
        <taxon>Timematidae</taxon>
        <taxon>Timema</taxon>
    </lineage>
</organism>
<dbReference type="Gene3D" id="1.10.238.210">
    <property type="match status" value="1"/>
</dbReference>
<protein>
    <recommendedName>
        <fullName evidence="3">glutaminase</fullName>
        <ecNumber evidence="3">3.5.1.2</ecNumber>
    </recommendedName>
</protein>
<comment type="subunit">
    <text evidence="2">Homotetramer.</text>
</comment>
<comment type="catalytic activity">
    <reaction evidence="7">
        <text>L-glutamine + H2O = L-glutamate + NH4(+)</text>
        <dbReference type="Rhea" id="RHEA:15889"/>
        <dbReference type="ChEBI" id="CHEBI:15377"/>
        <dbReference type="ChEBI" id="CHEBI:28938"/>
        <dbReference type="ChEBI" id="CHEBI:29985"/>
        <dbReference type="ChEBI" id="CHEBI:58359"/>
        <dbReference type="EC" id="3.5.1.2"/>
    </reaction>
</comment>
<evidence type="ECO:0000256" key="4">
    <source>
        <dbReference type="ARBA" id="ARBA00022737"/>
    </source>
</evidence>
<gene>
    <name evidence="9" type="ORF">TPAB3V08_LOCUS2152</name>
</gene>
<dbReference type="Gene3D" id="3.40.710.10">
    <property type="entry name" value="DD-peptidase/beta-lactamase superfamily"/>
    <property type="match status" value="1"/>
</dbReference>
<name>A0ABN7NPP9_TIMPD</name>
<proteinExistence type="inferred from homology"/>
<keyword evidence="5" id="KW-0378">Hydrolase</keyword>
<dbReference type="Pfam" id="PF17959">
    <property type="entry name" value="EF-hand_14"/>
    <property type="match status" value="1"/>
</dbReference>
<dbReference type="Pfam" id="PF04960">
    <property type="entry name" value="Glutaminase"/>
    <property type="match status" value="1"/>
</dbReference>
<comment type="caution">
    <text evidence="9">The sequence shown here is derived from an EMBL/GenBank/DDBJ whole genome shotgun (WGS) entry which is preliminary data.</text>
</comment>
<dbReference type="PANTHER" id="PTHR12544">
    <property type="entry name" value="GLUTAMINASE"/>
    <property type="match status" value="1"/>
</dbReference>
<dbReference type="InterPro" id="IPR015868">
    <property type="entry name" value="Glutaminase"/>
</dbReference>
<dbReference type="EMBL" id="CAJPIN010002136">
    <property type="protein sequence ID" value="CAG2055143.1"/>
    <property type="molecule type" value="Genomic_DNA"/>
</dbReference>
<dbReference type="SUPFAM" id="SSF56601">
    <property type="entry name" value="beta-lactamase/transpeptidase-like"/>
    <property type="match status" value="1"/>
</dbReference>
<dbReference type="EC" id="3.5.1.2" evidence="3"/>
<dbReference type="Proteomes" id="UP001153148">
    <property type="component" value="Unassembled WGS sequence"/>
</dbReference>
<evidence type="ECO:0000259" key="8">
    <source>
        <dbReference type="Pfam" id="PF17959"/>
    </source>
</evidence>
<reference evidence="9" key="1">
    <citation type="submission" date="2021-03" db="EMBL/GenBank/DDBJ databases">
        <authorList>
            <person name="Tran Van P."/>
        </authorList>
    </citation>
    <scope>NUCLEOTIDE SEQUENCE</scope>
</reference>
<evidence type="ECO:0000256" key="6">
    <source>
        <dbReference type="ARBA" id="ARBA00023043"/>
    </source>
</evidence>
<comment type="similarity">
    <text evidence="1">Belongs to the glutaminase family.</text>
</comment>
<keyword evidence="4" id="KW-0677">Repeat</keyword>
<evidence type="ECO:0000256" key="1">
    <source>
        <dbReference type="ARBA" id="ARBA00011076"/>
    </source>
</evidence>
<evidence type="ECO:0000256" key="5">
    <source>
        <dbReference type="ARBA" id="ARBA00022801"/>
    </source>
</evidence>
<keyword evidence="10" id="KW-1185">Reference proteome</keyword>
<dbReference type="InterPro" id="IPR041541">
    <property type="entry name" value="Glutaminase_EF-hand"/>
</dbReference>
<dbReference type="InterPro" id="IPR012338">
    <property type="entry name" value="Beta-lactam/transpept-like"/>
</dbReference>
<evidence type="ECO:0000256" key="2">
    <source>
        <dbReference type="ARBA" id="ARBA00011881"/>
    </source>
</evidence>
<evidence type="ECO:0000313" key="9">
    <source>
        <dbReference type="EMBL" id="CAG2055143.1"/>
    </source>
</evidence>
<evidence type="ECO:0000256" key="3">
    <source>
        <dbReference type="ARBA" id="ARBA00012918"/>
    </source>
</evidence>
<sequence length="224" mass="25173">MKVLIGPVFDVTIPQALEDSGLRKTDPRLEQVMKLLDDFSRAPQRENGGATSQLSVRLNPEVFKEIISPNVRLISQAFTNQLIVPDFTEFCDQINMFYDKCKTNQDGKVASYIPQLAKMTPSYWGVSVCTIDGQRCSFGDTNIPFTLQSCSKPLTYAIALEELGNEKVHAYVGQEPSGRMFNELVLDSQILSCVMPFIFRNHACPKWNLHPRISQVGNILRVAL</sequence>
<evidence type="ECO:0000256" key="7">
    <source>
        <dbReference type="ARBA" id="ARBA00049534"/>
    </source>
</evidence>
<keyword evidence="6" id="KW-0040">ANK repeat</keyword>
<dbReference type="PANTHER" id="PTHR12544:SF29">
    <property type="entry name" value="GLUTAMINASE"/>
    <property type="match status" value="1"/>
</dbReference>